<comment type="caution">
    <text evidence="1">The sequence shown here is derived from an EMBL/GenBank/DDBJ whole genome shotgun (WGS) entry which is preliminary data.</text>
</comment>
<name>A0A7X0HPG9_9ACTN</name>
<dbReference type="RefSeq" id="WP_185036412.1">
    <property type="nucleotide sequence ID" value="NZ_BNBN01000035.1"/>
</dbReference>
<keyword evidence="2" id="KW-1185">Reference proteome</keyword>
<dbReference type="Proteomes" id="UP000540423">
    <property type="component" value="Unassembled WGS sequence"/>
</dbReference>
<organism evidence="1 2">
    <name type="scientific">Streptomyces candidus</name>
    <dbReference type="NCBI Taxonomy" id="67283"/>
    <lineage>
        <taxon>Bacteria</taxon>
        <taxon>Bacillati</taxon>
        <taxon>Actinomycetota</taxon>
        <taxon>Actinomycetes</taxon>
        <taxon>Kitasatosporales</taxon>
        <taxon>Streptomycetaceae</taxon>
        <taxon>Streptomyces</taxon>
    </lineage>
</organism>
<sequence>MVLAFLLLQLCRLVGHGPLGVGGQREAERLLRGLGLSSRRRDGGEQPQCGLFGGFEDFGRGAS</sequence>
<accession>A0A7X0HPG9</accession>
<protein>
    <submittedName>
        <fullName evidence="1">Uncharacterized protein</fullName>
    </submittedName>
</protein>
<proteinExistence type="predicted"/>
<dbReference type="AlphaFoldDB" id="A0A7X0HPG9"/>
<evidence type="ECO:0000313" key="2">
    <source>
        <dbReference type="Proteomes" id="UP000540423"/>
    </source>
</evidence>
<reference evidence="1 2" key="1">
    <citation type="submission" date="2020-08" db="EMBL/GenBank/DDBJ databases">
        <title>Genomic Encyclopedia of Type Strains, Phase IV (KMG-IV): sequencing the most valuable type-strain genomes for metagenomic binning, comparative biology and taxonomic classification.</title>
        <authorList>
            <person name="Goeker M."/>
        </authorList>
    </citation>
    <scope>NUCLEOTIDE SEQUENCE [LARGE SCALE GENOMIC DNA]</scope>
    <source>
        <strain evidence="1 2">DSM 40141</strain>
    </source>
</reference>
<evidence type="ECO:0000313" key="1">
    <source>
        <dbReference type="EMBL" id="MBB6439928.1"/>
    </source>
</evidence>
<dbReference type="EMBL" id="JACHEM010000031">
    <property type="protein sequence ID" value="MBB6439928.1"/>
    <property type="molecule type" value="Genomic_DNA"/>
</dbReference>
<gene>
    <name evidence="1" type="ORF">HNQ79_006440</name>
</gene>